<dbReference type="GO" id="GO:0005509">
    <property type="term" value="F:calcium ion binding"/>
    <property type="evidence" value="ECO:0007669"/>
    <property type="project" value="InterPro"/>
</dbReference>
<dbReference type="InterPro" id="IPR002048">
    <property type="entry name" value="EF_hand_dom"/>
</dbReference>
<evidence type="ECO:0000256" key="6">
    <source>
        <dbReference type="ARBA" id="ARBA00023136"/>
    </source>
</evidence>
<keyword evidence="2" id="KW-0812">Transmembrane</keyword>
<evidence type="ECO:0000256" key="4">
    <source>
        <dbReference type="ARBA" id="ARBA00022989"/>
    </source>
</evidence>
<proteinExistence type="predicted"/>
<dbReference type="InterPro" id="IPR018247">
    <property type="entry name" value="EF_Hand_1_Ca_BS"/>
</dbReference>
<dbReference type="PROSITE" id="PS50222">
    <property type="entry name" value="EF_HAND_2"/>
    <property type="match status" value="2"/>
</dbReference>
<dbReference type="CDD" id="cd00051">
    <property type="entry name" value="EFh"/>
    <property type="match status" value="1"/>
</dbReference>
<evidence type="ECO:0000256" key="5">
    <source>
        <dbReference type="ARBA" id="ARBA00023098"/>
    </source>
</evidence>
<organism evidence="9 10">
    <name type="scientific">Oryctes borbonicus</name>
    <dbReference type="NCBI Taxonomy" id="1629725"/>
    <lineage>
        <taxon>Eukaryota</taxon>
        <taxon>Metazoa</taxon>
        <taxon>Ecdysozoa</taxon>
        <taxon>Arthropoda</taxon>
        <taxon>Hexapoda</taxon>
        <taxon>Insecta</taxon>
        <taxon>Pterygota</taxon>
        <taxon>Neoptera</taxon>
        <taxon>Endopterygota</taxon>
        <taxon>Coleoptera</taxon>
        <taxon>Polyphaga</taxon>
        <taxon>Scarabaeiformia</taxon>
        <taxon>Scarabaeidae</taxon>
        <taxon>Dynastinae</taxon>
        <taxon>Oryctes</taxon>
    </lineage>
</organism>
<dbReference type="AlphaFoldDB" id="A0A0T6B7K3"/>
<evidence type="ECO:0000256" key="7">
    <source>
        <dbReference type="ARBA" id="ARBA00023315"/>
    </source>
</evidence>
<feature type="domain" description="EF-hand" evidence="8">
    <location>
        <begin position="161"/>
        <end position="196"/>
    </location>
</feature>
<comment type="caution">
    <text evidence="9">The sequence shown here is derived from an EMBL/GenBank/DDBJ whole genome shotgun (WGS) entry which is preliminary data.</text>
</comment>
<dbReference type="PANTHER" id="PTHR23063:SF52">
    <property type="entry name" value="LYSOPHOSPHATIDYLCHOLINE ACYLTRANSFERASE"/>
    <property type="match status" value="1"/>
</dbReference>
<evidence type="ECO:0000313" key="10">
    <source>
        <dbReference type="Proteomes" id="UP000051574"/>
    </source>
</evidence>
<name>A0A0T6B7K3_9SCAR</name>
<dbReference type="GO" id="GO:0006629">
    <property type="term" value="P:lipid metabolic process"/>
    <property type="evidence" value="ECO:0007669"/>
    <property type="project" value="UniProtKB-KW"/>
</dbReference>
<dbReference type="OrthoDB" id="272512at2759"/>
<dbReference type="SMART" id="SM00054">
    <property type="entry name" value="EFh"/>
    <property type="match status" value="2"/>
</dbReference>
<dbReference type="SUPFAM" id="SSF47473">
    <property type="entry name" value="EF-hand"/>
    <property type="match status" value="1"/>
</dbReference>
<dbReference type="GO" id="GO:0042171">
    <property type="term" value="F:lysophosphatidic acid acyltransferase activity"/>
    <property type="evidence" value="ECO:0007669"/>
    <property type="project" value="TreeGrafter"/>
</dbReference>
<reference evidence="9 10" key="1">
    <citation type="submission" date="2015-09" db="EMBL/GenBank/DDBJ databases">
        <title>Draft genome of the scarab beetle Oryctes borbonicus.</title>
        <authorList>
            <person name="Meyer J.M."/>
            <person name="Markov G.V."/>
            <person name="Baskaran P."/>
            <person name="Herrmann M."/>
            <person name="Sommer R.J."/>
            <person name="Roedelsperger C."/>
        </authorList>
    </citation>
    <scope>NUCLEOTIDE SEQUENCE [LARGE SCALE GENOMIC DNA]</scope>
    <source>
        <strain evidence="9">OB123</strain>
        <tissue evidence="9">Whole animal</tissue>
    </source>
</reference>
<dbReference type="InterPro" id="IPR011992">
    <property type="entry name" value="EF-hand-dom_pair"/>
</dbReference>
<feature type="domain" description="EF-hand" evidence="8">
    <location>
        <begin position="124"/>
        <end position="159"/>
    </location>
</feature>
<keyword evidence="7" id="KW-0012">Acyltransferase</keyword>
<dbReference type="PRINTS" id="PR00450">
    <property type="entry name" value="RECOVERIN"/>
</dbReference>
<keyword evidence="6" id="KW-0472">Membrane</keyword>
<evidence type="ECO:0000313" key="9">
    <source>
        <dbReference type="EMBL" id="KRT83312.1"/>
    </source>
</evidence>
<evidence type="ECO:0000259" key="8">
    <source>
        <dbReference type="PROSITE" id="PS50222"/>
    </source>
</evidence>
<dbReference type="GO" id="GO:0005783">
    <property type="term" value="C:endoplasmic reticulum"/>
    <property type="evidence" value="ECO:0007669"/>
    <property type="project" value="TreeGrafter"/>
</dbReference>
<dbReference type="EMBL" id="LJIG01009322">
    <property type="protein sequence ID" value="KRT83312.1"/>
    <property type="molecule type" value="Genomic_DNA"/>
</dbReference>
<keyword evidence="5" id="KW-0443">Lipid metabolism</keyword>
<protein>
    <submittedName>
        <fullName evidence="9">HLH domain-containing protein</fullName>
    </submittedName>
</protein>
<dbReference type="PANTHER" id="PTHR23063">
    <property type="entry name" value="PHOSPHOLIPID ACYLTRANSFERASE"/>
    <property type="match status" value="1"/>
</dbReference>
<keyword evidence="3" id="KW-0106">Calcium</keyword>
<sequence>MKLLWLTLSQVYSSCEIEFLPVYNPSDEEKRDPKLFAHNVRAVMAKALGVPVMDYTYDDCKLITRAKEMNLPNSNALLEVQKIRHKLKLDDNRTEEYIVNSKLLCQNCSRLTFLEFANYLNVPCTDPLLQQLFRLYDKNSSGVIDFREYLLGVLGLPFTRSIIDTVKIAFKIYDRTGQGKIPAEDLAKILSHTLAMPYSEAVDTFQQVAKSETEFVTFEQLSAHLERKAEFASLFTISKEEKMKSRNGEICPNDYKKNN</sequence>
<evidence type="ECO:0000256" key="2">
    <source>
        <dbReference type="ARBA" id="ARBA00022692"/>
    </source>
</evidence>
<dbReference type="Proteomes" id="UP000051574">
    <property type="component" value="Unassembled WGS sequence"/>
</dbReference>
<keyword evidence="10" id="KW-1185">Reference proteome</keyword>
<keyword evidence="1" id="KW-0808">Transferase</keyword>
<dbReference type="Gene3D" id="1.10.238.10">
    <property type="entry name" value="EF-hand"/>
    <property type="match status" value="1"/>
</dbReference>
<dbReference type="PROSITE" id="PS00018">
    <property type="entry name" value="EF_HAND_1"/>
    <property type="match status" value="1"/>
</dbReference>
<evidence type="ECO:0000256" key="1">
    <source>
        <dbReference type="ARBA" id="ARBA00022679"/>
    </source>
</evidence>
<gene>
    <name evidence="9" type="ORF">AMK59_3847</name>
</gene>
<accession>A0A0T6B7K3</accession>
<keyword evidence="4" id="KW-1133">Transmembrane helix</keyword>
<evidence type="ECO:0000256" key="3">
    <source>
        <dbReference type="ARBA" id="ARBA00022837"/>
    </source>
</evidence>